<dbReference type="SMART" id="SM00880">
    <property type="entry name" value="CHAD"/>
    <property type="match status" value="1"/>
</dbReference>
<accession>A0ABW7XSC8</accession>
<dbReference type="Pfam" id="PF05235">
    <property type="entry name" value="CHAD"/>
    <property type="match status" value="1"/>
</dbReference>
<name>A0ABW7XSC8_9MICO</name>
<dbReference type="Gene3D" id="1.40.20.10">
    <property type="entry name" value="CHAD domain"/>
    <property type="match status" value="1"/>
</dbReference>
<dbReference type="InterPro" id="IPR038186">
    <property type="entry name" value="CHAD_dom_sf"/>
</dbReference>
<dbReference type="PANTHER" id="PTHR39339:SF1">
    <property type="entry name" value="CHAD DOMAIN-CONTAINING PROTEIN"/>
    <property type="match status" value="1"/>
</dbReference>
<dbReference type="EMBL" id="JBIRYI010000026">
    <property type="protein sequence ID" value="MFI2490465.1"/>
    <property type="molecule type" value="Genomic_DNA"/>
</dbReference>
<dbReference type="RefSeq" id="WP_397408354.1">
    <property type="nucleotide sequence ID" value="NZ_JBIRYI010000026.1"/>
</dbReference>
<feature type="domain" description="CHAD" evidence="1">
    <location>
        <begin position="7"/>
        <end position="286"/>
    </location>
</feature>
<keyword evidence="3" id="KW-1185">Reference proteome</keyword>
<evidence type="ECO:0000313" key="2">
    <source>
        <dbReference type="EMBL" id="MFI2490465.1"/>
    </source>
</evidence>
<evidence type="ECO:0000313" key="3">
    <source>
        <dbReference type="Proteomes" id="UP001611580"/>
    </source>
</evidence>
<proteinExistence type="predicted"/>
<dbReference type="PANTHER" id="PTHR39339">
    <property type="entry name" value="SLR1444 PROTEIN"/>
    <property type="match status" value="1"/>
</dbReference>
<dbReference type="PROSITE" id="PS51708">
    <property type="entry name" value="CHAD"/>
    <property type="match status" value="1"/>
</dbReference>
<organism evidence="2 3">
    <name type="scientific">Promicromonospora kroppenstedtii</name>
    <dbReference type="NCBI Taxonomy" id="440482"/>
    <lineage>
        <taxon>Bacteria</taxon>
        <taxon>Bacillati</taxon>
        <taxon>Actinomycetota</taxon>
        <taxon>Actinomycetes</taxon>
        <taxon>Micrococcales</taxon>
        <taxon>Promicromonosporaceae</taxon>
        <taxon>Promicromonospora</taxon>
    </lineage>
</organism>
<dbReference type="Proteomes" id="UP001611580">
    <property type="component" value="Unassembled WGS sequence"/>
</dbReference>
<sequence length="287" mass="31559">MATTNRPDTAGELLSLAIGDLVRQIQDDVPRALADEPDAVHRLRTSVRRLRNVLAAFRRYLDRDAAAALRSRLKEWGDVLGQARDLEVRARQAAAAADAAGLDDKPRSALVDPLWAAHLHAHDDAVRWTRSEHSRDLDRLLAEWATLPRLGTRAGQPAKKAARRVAHRQAVRTLRTAPRLADPDAAHELRKAARRLRHTCDAITREPVGLLGKGTKDLGSVGRRIQSVLGDHRDALLLAGHVRDHARAYAHDSRVYDGVVDLCQGLALAALADLPAALADLERRARD</sequence>
<reference evidence="2 3" key="1">
    <citation type="submission" date="2024-10" db="EMBL/GenBank/DDBJ databases">
        <title>The Natural Products Discovery Center: Release of the First 8490 Sequenced Strains for Exploring Actinobacteria Biosynthetic Diversity.</title>
        <authorList>
            <person name="Kalkreuter E."/>
            <person name="Kautsar S.A."/>
            <person name="Yang D."/>
            <person name="Bader C.D."/>
            <person name="Teijaro C.N."/>
            <person name="Fluegel L."/>
            <person name="Davis C.M."/>
            <person name="Simpson J.R."/>
            <person name="Lauterbach L."/>
            <person name="Steele A.D."/>
            <person name="Gui C."/>
            <person name="Meng S."/>
            <person name="Li G."/>
            <person name="Viehrig K."/>
            <person name="Ye F."/>
            <person name="Su P."/>
            <person name="Kiefer A.F."/>
            <person name="Nichols A."/>
            <person name="Cepeda A.J."/>
            <person name="Yan W."/>
            <person name="Fan B."/>
            <person name="Jiang Y."/>
            <person name="Adhikari A."/>
            <person name="Zheng C.-J."/>
            <person name="Schuster L."/>
            <person name="Cowan T.M."/>
            <person name="Smanski M.J."/>
            <person name="Chevrette M.G."/>
            <person name="De Carvalho L.P.S."/>
            <person name="Shen B."/>
        </authorList>
    </citation>
    <scope>NUCLEOTIDE SEQUENCE [LARGE SCALE GENOMIC DNA]</scope>
    <source>
        <strain evidence="2 3">NPDC019481</strain>
    </source>
</reference>
<comment type="caution">
    <text evidence="2">The sequence shown here is derived from an EMBL/GenBank/DDBJ whole genome shotgun (WGS) entry which is preliminary data.</text>
</comment>
<gene>
    <name evidence="2" type="ORF">ACH47X_26375</name>
</gene>
<dbReference type="InterPro" id="IPR007899">
    <property type="entry name" value="CHAD_dom"/>
</dbReference>
<evidence type="ECO:0000259" key="1">
    <source>
        <dbReference type="PROSITE" id="PS51708"/>
    </source>
</evidence>
<protein>
    <submittedName>
        <fullName evidence="2">CHAD domain-containing protein</fullName>
    </submittedName>
</protein>